<feature type="domain" description="Peptidase S74" evidence="2">
    <location>
        <begin position="614"/>
        <end position="738"/>
    </location>
</feature>
<dbReference type="InterPro" id="IPR011049">
    <property type="entry name" value="Serralysin-like_metalloprot_C"/>
</dbReference>
<dbReference type="Proteomes" id="UP000077177">
    <property type="component" value="Chromosome"/>
</dbReference>
<dbReference type="Gene3D" id="2.150.10.10">
    <property type="entry name" value="Serralysin-like metalloprotease, C-terminal"/>
    <property type="match status" value="2"/>
</dbReference>
<proteinExistence type="predicted"/>
<reference evidence="3 4" key="2">
    <citation type="journal article" date="2016" name="Int. J. Syst. Evol. Microbiol.">
        <title>Flavisolibacter tropicus sp. nov., isolated from tropical soil.</title>
        <authorList>
            <person name="Lee J.J."/>
            <person name="Kang M.S."/>
            <person name="Kim G.S."/>
            <person name="Lee C.S."/>
            <person name="Lim S."/>
            <person name="Lee J."/>
            <person name="Roh S.H."/>
            <person name="Kang H."/>
            <person name="Ha J.M."/>
            <person name="Bae S."/>
            <person name="Jung H.Y."/>
            <person name="Kim M.K."/>
        </authorList>
    </citation>
    <scope>NUCLEOTIDE SEQUENCE [LARGE SCALE GENOMIC DNA]</scope>
    <source>
        <strain evidence="3 4">LCS9</strain>
    </source>
</reference>
<dbReference type="KEGG" id="fla:SY85_00400"/>
<feature type="coiled-coil region" evidence="1">
    <location>
        <begin position="724"/>
        <end position="772"/>
    </location>
</feature>
<evidence type="ECO:0000259" key="2">
    <source>
        <dbReference type="PROSITE" id="PS51688"/>
    </source>
</evidence>
<accession>A0A172TQ89</accession>
<dbReference type="EMBL" id="CP011390">
    <property type="protein sequence ID" value="ANE49190.1"/>
    <property type="molecule type" value="Genomic_DNA"/>
</dbReference>
<dbReference type="Pfam" id="PF13884">
    <property type="entry name" value="Peptidase_S74"/>
    <property type="match status" value="1"/>
</dbReference>
<reference evidence="4" key="1">
    <citation type="submission" date="2015-01" db="EMBL/GenBank/DDBJ databases">
        <title>Flavisolibacter sp./LCS9/ whole genome sequencing.</title>
        <authorList>
            <person name="Kim M.K."/>
            <person name="Srinivasan S."/>
            <person name="Lee J.-J."/>
        </authorList>
    </citation>
    <scope>NUCLEOTIDE SEQUENCE [LARGE SCALE GENOMIC DNA]</scope>
    <source>
        <strain evidence="4">LCS9</strain>
    </source>
</reference>
<dbReference type="PATRIC" id="fig|1492898.3.peg.88"/>
<dbReference type="PROSITE" id="PS51688">
    <property type="entry name" value="ICA"/>
    <property type="match status" value="1"/>
</dbReference>
<evidence type="ECO:0000256" key="1">
    <source>
        <dbReference type="SAM" id="Coils"/>
    </source>
</evidence>
<keyword evidence="1" id="KW-0175">Coiled coil</keyword>
<dbReference type="AlphaFoldDB" id="A0A172TQ89"/>
<evidence type="ECO:0000313" key="3">
    <source>
        <dbReference type="EMBL" id="ANE49190.1"/>
    </source>
</evidence>
<organism evidence="3 4">
    <name type="scientific">Flavisolibacter tropicus</name>
    <dbReference type="NCBI Taxonomy" id="1492898"/>
    <lineage>
        <taxon>Bacteria</taxon>
        <taxon>Pseudomonadati</taxon>
        <taxon>Bacteroidota</taxon>
        <taxon>Chitinophagia</taxon>
        <taxon>Chitinophagales</taxon>
        <taxon>Chitinophagaceae</taxon>
        <taxon>Flavisolibacter</taxon>
    </lineage>
</organism>
<keyword evidence="4" id="KW-1185">Reference proteome</keyword>
<sequence length="774" mass="80533">MIMKTTFLSLLTVFCVIGGFAQVGIGVAVPHSSAQLEIVSPNKGLLIPRVSSVNRPTPSPAVAAKGLLIYQTDGQEGFYYWDGAAWQPLGSGWRLNGNGGTTSTNFLGTLDNQPLRFRTSNTHSGFISNTNIGLGLESLSEASSGGGNTALGAYAMQNNTTGGFNSALGNQALVKNTTGNFNTAVGLGSLGNNQTGSRNVSLGGLQQNIDGNDNTAVGLSALNVNASGSFNTALGNGAGPDIGFNALSKTTAIGYNAKVTRSNSLILGGTGLDAVQVGIGVTAPHTNALVDMTSLDKGLLIPRVSAFIRPTPSPAAPADGLLIYQTNGAERGFNYWDGNTATWKQLSGWGLEGSSAPATSFIGTTNAQDLNFKVSNQASGKIGANGDIGLGLGSLAANTGTQVTAFGYNTLSKNSASANTALGYSALANNTSASSNTAVGYLALNANNAPSASGNTAIGTYSLSTNTAGSNNTALGGETLLNSKTGSRNTALGYRALNASDNGSDNTAVGNNALLTAAATSFNTALGSNALRLHATGSSNTAVGYNAMRNFDNNNFNTAIGYNADVNQAGLTNATAIGNGAIVTASNTIQLGNSSVSQVVTAGDVVSKGSTLISDRRFKSQIRTDVKGLNFIMALQPVTYLFDNQKLADYRDGKIKTSELNSYVSQTSYKEEDLERRTGFIAQQVEQAAKQVGYAFDGVRVPKNENDIYTLSYSTFVVPLVKAVQEQQTEIESLQEKLKKSEEDKKEQLQKITALQNNEQQLFERLKKLEAKIR</sequence>
<dbReference type="STRING" id="1492898.SY85_00400"/>
<name>A0A172TQ89_9BACT</name>
<evidence type="ECO:0000313" key="4">
    <source>
        <dbReference type="Proteomes" id="UP000077177"/>
    </source>
</evidence>
<protein>
    <recommendedName>
        <fullName evidence="2">Peptidase S74 domain-containing protein</fullName>
    </recommendedName>
</protein>
<gene>
    <name evidence="3" type="ORF">SY85_00400</name>
</gene>
<dbReference type="SUPFAM" id="SSF101967">
    <property type="entry name" value="Adhesin YadA, collagen-binding domain"/>
    <property type="match status" value="1"/>
</dbReference>
<dbReference type="InterPro" id="IPR030392">
    <property type="entry name" value="S74_ICA"/>
</dbReference>